<name>A0AAD4VY10_PRUDU</name>
<evidence type="ECO:0000313" key="4">
    <source>
        <dbReference type="Proteomes" id="UP001054821"/>
    </source>
</evidence>
<dbReference type="InterPro" id="IPR050148">
    <property type="entry name" value="Terpene_synthase-like"/>
</dbReference>
<dbReference type="Pfam" id="PF01397">
    <property type="entry name" value="Terpene_synth"/>
    <property type="match status" value="1"/>
</dbReference>
<dbReference type="InterPro" id="IPR008930">
    <property type="entry name" value="Terpenoid_cyclase/PrenylTrfase"/>
</dbReference>
<evidence type="ECO:0000313" key="3">
    <source>
        <dbReference type="EMBL" id="KAI5333419.1"/>
    </source>
</evidence>
<evidence type="ECO:0000259" key="2">
    <source>
        <dbReference type="Pfam" id="PF01397"/>
    </source>
</evidence>
<dbReference type="InterPro" id="IPR008949">
    <property type="entry name" value="Isoprenoid_synthase_dom_sf"/>
</dbReference>
<feature type="domain" description="Terpene synthase N-terminal" evidence="2">
    <location>
        <begin position="67"/>
        <end position="173"/>
    </location>
</feature>
<sequence length="221" mass="25385">MSPNFTSSFALYPSPCPSLPLPPSLQCFYRPKRKQSVSSIRAGPELSHNQIAKPQIARPTANYHPNIWGDRFINYEYSDDNITHAQKQVDELKEIVRREVFTNLKAGGDGFAHQLKLIDAIQRLGVAYHFEREIEEALERIHGTTYHDNYDGDLHSVALGFRLLRQHGYNVSSGRYIPLVKKTPCADEKLFVAQRNFARRNKKLRRSKYCATKFCTTKNNS</sequence>
<comment type="cofactor">
    <cofactor evidence="1">
        <name>Mg(2+)</name>
        <dbReference type="ChEBI" id="CHEBI:18420"/>
    </cofactor>
</comment>
<dbReference type="Proteomes" id="UP001054821">
    <property type="component" value="Chromosome 4"/>
</dbReference>
<dbReference type="GO" id="GO:0016114">
    <property type="term" value="P:terpenoid biosynthetic process"/>
    <property type="evidence" value="ECO:0007669"/>
    <property type="project" value="InterPro"/>
</dbReference>
<dbReference type="GO" id="GO:0010333">
    <property type="term" value="F:terpene synthase activity"/>
    <property type="evidence" value="ECO:0007669"/>
    <property type="project" value="InterPro"/>
</dbReference>
<evidence type="ECO:0000256" key="1">
    <source>
        <dbReference type="ARBA" id="ARBA00001946"/>
    </source>
</evidence>
<dbReference type="EMBL" id="JAJFAZ020000004">
    <property type="protein sequence ID" value="KAI5333419.1"/>
    <property type="molecule type" value="Genomic_DNA"/>
</dbReference>
<gene>
    <name evidence="3" type="ORF">L3X38_023550</name>
</gene>
<dbReference type="AlphaFoldDB" id="A0AAD4VY10"/>
<dbReference type="SUPFAM" id="SSF48239">
    <property type="entry name" value="Terpenoid cyclases/Protein prenyltransferases"/>
    <property type="match status" value="1"/>
</dbReference>
<protein>
    <recommendedName>
        <fullName evidence="2">Terpene synthase N-terminal domain-containing protein</fullName>
    </recommendedName>
</protein>
<organism evidence="3 4">
    <name type="scientific">Prunus dulcis</name>
    <name type="common">Almond</name>
    <name type="synonym">Amygdalus dulcis</name>
    <dbReference type="NCBI Taxonomy" id="3755"/>
    <lineage>
        <taxon>Eukaryota</taxon>
        <taxon>Viridiplantae</taxon>
        <taxon>Streptophyta</taxon>
        <taxon>Embryophyta</taxon>
        <taxon>Tracheophyta</taxon>
        <taxon>Spermatophyta</taxon>
        <taxon>Magnoliopsida</taxon>
        <taxon>eudicotyledons</taxon>
        <taxon>Gunneridae</taxon>
        <taxon>Pentapetalae</taxon>
        <taxon>rosids</taxon>
        <taxon>fabids</taxon>
        <taxon>Rosales</taxon>
        <taxon>Rosaceae</taxon>
        <taxon>Amygdaloideae</taxon>
        <taxon>Amygdaleae</taxon>
        <taxon>Prunus</taxon>
    </lineage>
</organism>
<dbReference type="InterPro" id="IPR001906">
    <property type="entry name" value="Terpene_synth_N"/>
</dbReference>
<reference evidence="3 4" key="1">
    <citation type="journal article" date="2022" name="G3 (Bethesda)">
        <title>Whole-genome sequence and methylome profiling of the almond [Prunus dulcis (Mill.) D.A. Webb] cultivar 'Nonpareil'.</title>
        <authorList>
            <person name="D'Amico-Willman K.M."/>
            <person name="Ouma W.Z."/>
            <person name="Meulia T."/>
            <person name="Sideli G.M."/>
            <person name="Gradziel T.M."/>
            <person name="Fresnedo-Ramirez J."/>
        </authorList>
    </citation>
    <scope>NUCLEOTIDE SEQUENCE [LARGE SCALE GENOMIC DNA]</scope>
    <source>
        <strain evidence="3">Clone GOH B32 T37-40</strain>
    </source>
</reference>
<keyword evidence="4" id="KW-1185">Reference proteome</keyword>
<accession>A0AAD4VY10</accession>
<comment type="caution">
    <text evidence="3">The sequence shown here is derived from an EMBL/GenBank/DDBJ whole genome shotgun (WGS) entry which is preliminary data.</text>
</comment>
<dbReference type="Gene3D" id="1.10.600.10">
    <property type="entry name" value="Farnesyl Diphosphate Synthase"/>
    <property type="match status" value="1"/>
</dbReference>
<dbReference type="Gene3D" id="1.50.10.130">
    <property type="entry name" value="Terpene synthase, N-terminal domain"/>
    <property type="match status" value="1"/>
</dbReference>
<proteinExistence type="predicted"/>
<dbReference type="PANTHER" id="PTHR31225">
    <property type="entry name" value="OS04G0344100 PROTEIN-RELATED"/>
    <property type="match status" value="1"/>
</dbReference>
<dbReference type="InterPro" id="IPR036965">
    <property type="entry name" value="Terpene_synth_N_sf"/>
</dbReference>
<dbReference type="PANTHER" id="PTHR31225:SF251">
    <property type="entry name" value="(-)-GERMACRENE D SYNTHASE-LIKE ISOFORM X2"/>
    <property type="match status" value="1"/>
</dbReference>